<evidence type="ECO:0000313" key="4">
    <source>
        <dbReference type="EMBL" id="CAD8888974.1"/>
    </source>
</evidence>
<evidence type="ECO:0000259" key="3">
    <source>
        <dbReference type="Pfam" id="PF07885"/>
    </source>
</evidence>
<sequence length="714" mass="81095">MNKRKYFVKTGSGRNPNSKTQPLLQEESDSTRNSDDIKQNTNHGGELHIRSPSMDRRGRSRSRGRGQVGEPSPDQRGRSAKQLKNYTGELRDQSPKKRGRSDKNPKNTAGAASELSPENRGRSEKHGSSAERRGEKVEKKSAWLVPKMVHTRDSKGKKQKVAESKKKDKPQPKQRHTSPERMKKANAVTVKLGEEERDPPVESGRYTAIVNEAARISSNLAPIKKMNKDAEGLFREEMPIKSNYHGTYNRLKEETPIKYKTRDTDVTRDGRIREESPLKKWLNESIEKNTKALQELEDSKQGKLLNSMPRSSSPVASAAKRNLRRDSQKGSFSTLKLEPRYSTGYNNVHSFDSRDDISCQSSYTNSTMDFSHMSASIDYQNNSVYSGFSGSHVESVQERRGSMWNKRNISEAPVSVEDDTENQFSYCNRESSRYQKKKKHKRKYESFSGSLFDFKCGQTDIICGKKPEWGTRESNTAESNSNRKRGQQGESDYDENILGNLESCKVEVPFMDETGGCKVQAPFGPLFTSKTNQKTCSMFLILSTMVLFWTLLYMCMERWSFIDSLYFVIQIITSVGFGDLIPETTFGMILFPFVSFGGICLTIITSARIAIFLYFACKFITPGFMIVTLGVIFGVFGYIFMQVEDWTVWQASFFLYSCASLTGLDQVLPESSQGKWTFCILMVFLIQAYTVIIKLFFAEMRFVINNGRGGYGRK</sequence>
<feature type="compositionally biased region" description="Basic and acidic residues" evidence="1">
    <location>
        <begin position="150"/>
        <end position="183"/>
    </location>
</feature>
<feature type="region of interest" description="Disordered" evidence="1">
    <location>
        <begin position="471"/>
        <end position="494"/>
    </location>
</feature>
<feature type="transmembrane region" description="Helical" evidence="2">
    <location>
        <begin position="676"/>
        <end position="697"/>
    </location>
</feature>
<feature type="compositionally biased region" description="Polar residues" evidence="1">
    <location>
        <begin position="12"/>
        <end position="23"/>
    </location>
</feature>
<feature type="compositionally biased region" description="Basic and acidic residues" evidence="1">
    <location>
        <begin position="29"/>
        <end position="38"/>
    </location>
</feature>
<feature type="compositionally biased region" description="Basic and acidic residues" evidence="1">
    <location>
        <begin position="89"/>
        <end position="105"/>
    </location>
</feature>
<dbReference type="SUPFAM" id="SSF81324">
    <property type="entry name" value="Voltage-gated potassium channels"/>
    <property type="match status" value="1"/>
</dbReference>
<feature type="region of interest" description="Disordered" evidence="1">
    <location>
        <begin position="1"/>
        <end position="204"/>
    </location>
</feature>
<dbReference type="EMBL" id="HBFR01022519">
    <property type="protein sequence ID" value="CAD8888974.1"/>
    <property type="molecule type" value="Transcribed_RNA"/>
</dbReference>
<proteinExistence type="predicted"/>
<organism evidence="4">
    <name type="scientific">Corethron hystrix</name>
    <dbReference type="NCBI Taxonomy" id="216773"/>
    <lineage>
        <taxon>Eukaryota</taxon>
        <taxon>Sar</taxon>
        <taxon>Stramenopiles</taxon>
        <taxon>Ochrophyta</taxon>
        <taxon>Bacillariophyta</taxon>
        <taxon>Coscinodiscophyceae</taxon>
        <taxon>Corethrophycidae</taxon>
        <taxon>Corethrales</taxon>
        <taxon>Corethraceae</taxon>
        <taxon>Corethron</taxon>
    </lineage>
</organism>
<keyword evidence="2" id="KW-0812">Transmembrane</keyword>
<dbReference type="InterPro" id="IPR013099">
    <property type="entry name" value="K_chnl_dom"/>
</dbReference>
<name>A0A6U5HFL7_9STRA</name>
<evidence type="ECO:0000313" key="5">
    <source>
        <dbReference type="EMBL" id="CAD8888975.1"/>
    </source>
</evidence>
<feature type="compositionally biased region" description="Basic and acidic residues" evidence="1">
    <location>
        <begin position="117"/>
        <end position="141"/>
    </location>
</feature>
<feature type="transmembrane region" description="Helical" evidence="2">
    <location>
        <begin position="623"/>
        <end position="641"/>
    </location>
</feature>
<dbReference type="Gene3D" id="1.10.287.70">
    <property type="match status" value="1"/>
</dbReference>
<reference evidence="4" key="1">
    <citation type="submission" date="2021-01" db="EMBL/GenBank/DDBJ databases">
        <authorList>
            <person name="Corre E."/>
            <person name="Pelletier E."/>
            <person name="Niang G."/>
            <person name="Scheremetjew M."/>
            <person name="Finn R."/>
            <person name="Kale V."/>
            <person name="Holt S."/>
            <person name="Cochrane G."/>
            <person name="Meng A."/>
            <person name="Brown T."/>
            <person name="Cohen L."/>
        </authorList>
    </citation>
    <scope>NUCLEOTIDE SEQUENCE</scope>
    <source>
        <strain evidence="4">308</strain>
    </source>
</reference>
<dbReference type="EMBL" id="HBFR01022520">
    <property type="protein sequence ID" value="CAD8888975.1"/>
    <property type="molecule type" value="Transcribed_RNA"/>
</dbReference>
<keyword evidence="2" id="KW-1133">Transmembrane helix</keyword>
<feature type="domain" description="Potassium channel" evidence="3">
    <location>
        <begin position="541"/>
        <end position="613"/>
    </location>
</feature>
<gene>
    <name evidence="4" type="ORF">CHYS00102_LOCUS16174</name>
    <name evidence="5" type="ORF">CHYS00102_LOCUS16175</name>
</gene>
<accession>A0A6U5HFL7</accession>
<evidence type="ECO:0000256" key="1">
    <source>
        <dbReference type="SAM" id="MobiDB-lite"/>
    </source>
</evidence>
<protein>
    <recommendedName>
        <fullName evidence="3">Potassium channel domain-containing protein</fullName>
    </recommendedName>
</protein>
<dbReference type="AlphaFoldDB" id="A0A6U5HFL7"/>
<feature type="transmembrane region" description="Helical" evidence="2">
    <location>
        <begin position="593"/>
        <end position="616"/>
    </location>
</feature>
<dbReference type="Pfam" id="PF07885">
    <property type="entry name" value="Ion_trans_2"/>
    <property type="match status" value="1"/>
</dbReference>
<evidence type="ECO:0000256" key="2">
    <source>
        <dbReference type="SAM" id="Phobius"/>
    </source>
</evidence>
<feature type="transmembrane region" description="Helical" evidence="2">
    <location>
        <begin position="561"/>
        <end position="581"/>
    </location>
</feature>
<feature type="compositionally biased region" description="Basic and acidic residues" evidence="1">
    <location>
        <begin position="45"/>
        <end position="57"/>
    </location>
</feature>
<feature type="region of interest" description="Disordered" evidence="1">
    <location>
        <begin position="300"/>
        <end position="335"/>
    </location>
</feature>
<keyword evidence="2" id="KW-0472">Membrane</keyword>
<feature type="transmembrane region" description="Helical" evidence="2">
    <location>
        <begin position="537"/>
        <end position="554"/>
    </location>
</feature>